<keyword evidence="3 9" id="KW-0689">Ribosomal protein</keyword>
<dbReference type="Pfam" id="PF05316">
    <property type="entry name" value="VAR1"/>
    <property type="match status" value="1"/>
</dbReference>
<evidence type="ECO:0000256" key="6">
    <source>
        <dbReference type="ARBA" id="ARBA00035157"/>
    </source>
</evidence>
<evidence type="ECO:0000256" key="5">
    <source>
        <dbReference type="ARBA" id="ARBA00023274"/>
    </source>
</evidence>
<feature type="region of interest" description="Disordered" evidence="8">
    <location>
        <begin position="343"/>
        <end position="370"/>
    </location>
</feature>
<accession>A0A0A1I599</accession>
<dbReference type="GO" id="GO:0005739">
    <property type="term" value="C:mitochondrion"/>
    <property type="evidence" value="ECO:0007669"/>
    <property type="project" value="UniProtKB-SubCell"/>
</dbReference>
<evidence type="ECO:0000313" key="9">
    <source>
        <dbReference type="EMBL" id="CDI44083.1"/>
    </source>
</evidence>
<comment type="subcellular location">
    <subcellularLocation>
        <location evidence="1">Mitochondrion</location>
    </subcellularLocation>
</comment>
<dbReference type="GO" id="GO:0005840">
    <property type="term" value="C:ribosome"/>
    <property type="evidence" value="ECO:0007669"/>
    <property type="project" value="UniProtKB-KW"/>
</dbReference>
<evidence type="ECO:0000256" key="4">
    <source>
        <dbReference type="ARBA" id="ARBA00023128"/>
    </source>
</evidence>
<proteinExistence type="inferred from homology"/>
<dbReference type="RefSeq" id="YP_009110266.1">
    <property type="nucleotide sequence ID" value="NC_025768.1"/>
</dbReference>
<evidence type="ECO:0000256" key="7">
    <source>
        <dbReference type="ARBA" id="ARBA00035430"/>
    </source>
</evidence>
<gene>
    <name evidence="9" type="primary">var1</name>
</gene>
<evidence type="ECO:0000256" key="8">
    <source>
        <dbReference type="SAM" id="MobiDB-lite"/>
    </source>
</evidence>
<evidence type="ECO:0000256" key="1">
    <source>
        <dbReference type="ARBA" id="ARBA00004173"/>
    </source>
</evidence>
<protein>
    <recommendedName>
        <fullName evidence="6">Small ribosomal subunit protein uS3m</fullName>
    </recommendedName>
    <alternativeName>
        <fullName evidence="7">Ribosomal protein VAR1, mitochondrial</fullName>
    </alternativeName>
</protein>
<organism evidence="9">
    <name type="scientific">Geotrichum candidum</name>
    <name type="common">Oospora lactis</name>
    <name type="synonym">Dipodascus geotrichum</name>
    <dbReference type="NCBI Taxonomy" id="1173061"/>
    <lineage>
        <taxon>Eukaryota</taxon>
        <taxon>Fungi</taxon>
        <taxon>Dikarya</taxon>
        <taxon>Ascomycota</taxon>
        <taxon>Saccharomycotina</taxon>
        <taxon>Dipodascomycetes</taxon>
        <taxon>Dipodascales</taxon>
        <taxon>Dipodascaceae</taxon>
        <taxon>Geotrichum</taxon>
    </lineage>
</organism>
<dbReference type="InterPro" id="IPR007980">
    <property type="entry name" value="Ribosomal_uS3m_fun"/>
</dbReference>
<dbReference type="AlphaFoldDB" id="A0A0A1I599"/>
<evidence type="ECO:0000256" key="2">
    <source>
        <dbReference type="ARBA" id="ARBA00010761"/>
    </source>
</evidence>
<dbReference type="GO" id="GO:1990904">
    <property type="term" value="C:ribonucleoprotein complex"/>
    <property type="evidence" value="ECO:0007669"/>
    <property type="project" value="UniProtKB-KW"/>
</dbReference>
<keyword evidence="4 9" id="KW-0496">Mitochondrion</keyword>
<sequence length="389" mass="44944">MNFSMKKIMLKNMIKLLLLNRIKLMNNMQSVEMKQNNGLNIKGQYPNNRLHVWNNNNNYMNMLYNWNKSNLINNQMINKMLSNIISKYFNIKINNMSGNNMSNSMIIKYMMSEPMFKNTNDKINMMLFMYNNKLRYINKNNTSKNQSLSESMLLKRMINNMTLNESINIKSNSLINEMEKLINKKMMIEPIMLKYDYFNNNMFSKNISNNINGSSNLGSTASKYSRMLNNNVTLLNRMNMKDTSLKNNTMLHNIMNNNMLLNNTKGVAPQSESVNGANMTSTGGAHKEYLNMNNTMWNLLNNKYIMGFTFKFTGKSPNALSTARKLTYIKNYGSLNQGNKDFASGSNMSQSLKHGMTNKSNMSMSRRASNWSNINKNGKFNISIKLGHI</sequence>
<dbReference type="GeneID" id="22283508"/>
<evidence type="ECO:0000256" key="3">
    <source>
        <dbReference type="ARBA" id="ARBA00022980"/>
    </source>
</evidence>
<reference evidence="9" key="1">
    <citation type="journal article" date="2015" name="Sci. Rep.">
        <title>Differential gene retention as an evolutionary mechanism to generate biodiversity and adaptation in yeasts.</title>
        <authorList>
            <person name="Morel G."/>
            <person name="Sterck L."/>
            <person name="Onesime D."/>
            <person name="Swennen D."/>
            <person name="Jacques N."/>
            <person name="Mallet S."/>
            <person name="Kreplak J."/>
            <person name="Couloux A."/>
            <person name="Labadie K."/>
            <person name="Anselem J."/>
            <person name="Beckerich J.-M."/>
            <person name="Van De Peer Y."/>
            <person name="Souciet J.-L."/>
            <person name="Casaregola S."/>
        </authorList>
    </citation>
    <scope>NUCLEOTIDE SEQUENCE</scope>
    <source>
        <strain evidence="9">CLIB 918</strain>
    </source>
</reference>
<comment type="similarity">
    <text evidence="2">Belongs to the universal ribosomal protein uS3 family.</text>
</comment>
<dbReference type="EMBL" id="HG530139">
    <property type="protein sequence ID" value="CDI44083.1"/>
    <property type="molecule type" value="Genomic_DNA"/>
</dbReference>
<name>A0A0A1I599_GEOCN</name>
<keyword evidence="5" id="KW-0687">Ribonucleoprotein</keyword>
<geneLocation type="mitochondrion" evidence="9"/>
<dbReference type="GO" id="GO:0003735">
    <property type="term" value="F:structural constituent of ribosome"/>
    <property type="evidence" value="ECO:0007669"/>
    <property type="project" value="InterPro"/>
</dbReference>
<dbReference type="GO" id="GO:0006412">
    <property type="term" value="P:translation"/>
    <property type="evidence" value="ECO:0007669"/>
    <property type="project" value="InterPro"/>
</dbReference>